<accession>A0A7C8M2H8</accession>
<sequence length="255" mass="29612">MWAYFIDGGSLQWMNEDALALVRANEDESKPPRDEFAVYQQEGFYPYPCRKLLDCCLNFETVQARELHEKDDSACRFEVDLSSPDRSVQLKHNASFEGRGTWYCRAECCLEVHSTKMGRDRHELYCSYKQGGESGEEDPIAESETLMCRDGCGRTFENDFMRRVHENECDAVPLVCRNAVCLLKFKDAKARLEHEGDRCPFGRQVWPKRLHLGRSRCENEGCGKEFWLDRTRDSHVRSCQFATTEDTGEEEKMVQ</sequence>
<organism evidence="1 2">
    <name type="scientific">Massariosphaeria phaeospora</name>
    <dbReference type="NCBI Taxonomy" id="100035"/>
    <lineage>
        <taxon>Eukaryota</taxon>
        <taxon>Fungi</taxon>
        <taxon>Dikarya</taxon>
        <taxon>Ascomycota</taxon>
        <taxon>Pezizomycotina</taxon>
        <taxon>Dothideomycetes</taxon>
        <taxon>Pleosporomycetidae</taxon>
        <taxon>Pleosporales</taxon>
        <taxon>Pleosporales incertae sedis</taxon>
        <taxon>Massariosphaeria</taxon>
    </lineage>
</organism>
<evidence type="ECO:0000313" key="1">
    <source>
        <dbReference type="EMBL" id="KAF2865615.1"/>
    </source>
</evidence>
<protein>
    <submittedName>
        <fullName evidence="1">Uncharacterized protein</fullName>
    </submittedName>
</protein>
<name>A0A7C8M2H8_9PLEO</name>
<dbReference type="EMBL" id="JAADJZ010000032">
    <property type="protein sequence ID" value="KAF2865615.1"/>
    <property type="molecule type" value="Genomic_DNA"/>
</dbReference>
<evidence type="ECO:0000313" key="2">
    <source>
        <dbReference type="Proteomes" id="UP000481861"/>
    </source>
</evidence>
<dbReference type="Proteomes" id="UP000481861">
    <property type="component" value="Unassembled WGS sequence"/>
</dbReference>
<gene>
    <name evidence="1" type="ORF">BDV95DRAFT_586176</name>
</gene>
<reference evidence="1 2" key="1">
    <citation type="submission" date="2020-01" db="EMBL/GenBank/DDBJ databases">
        <authorList>
            <consortium name="DOE Joint Genome Institute"/>
            <person name="Haridas S."/>
            <person name="Albert R."/>
            <person name="Binder M."/>
            <person name="Bloem J."/>
            <person name="Labutti K."/>
            <person name="Salamov A."/>
            <person name="Andreopoulos B."/>
            <person name="Baker S.E."/>
            <person name="Barry K."/>
            <person name="Bills G."/>
            <person name="Bluhm B.H."/>
            <person name="Cannon C."/>
            <person name="Castanera R."/>
            <person name="Culley D.E."/>
            <person name="Daum C."/>
            <person name="Ezra D."/>
            <person name="Gonzalez J.B."/>
            <person name="Henrissat B."/>
            <person name="Kuo A."/>
            <person name="Liang C."/>
            <person name="Lipzen A."/>
            <person name="Lutzoni F."/>
            <person name="Magnuson J."/>
            <person name="Mondo S."/>
            <person name="Nolan M."/>
            <person name="Ohm R."/>
            <person name="Pangilinan J."/>
            <person name="Park H.-J.H."/>
            <person name="Ramirez L."/>
            <person name="Alfaro M."/>
            <person name="Sun H."/>
            <person name="Tritt A."/>
            <person name="Yoshinaga Y."/>
            <person name="Zwiers L.-H.L."/>
            <person name="Turgeon B.G."/>
            <person name="Goodwin S.B."/>
            <person name="Spatafora J.W."/>
            <person name="Crous P.W."/>
            <person name="Grigoriev I.V."/>
        </authorList>
    </citation>
    <scope>NUCLEOTIDE SEQUENCE [LARGE SCALE GENOMIC DNA]</scope>
    <source>
        <strain evidence="1 2">CBS 611.86</strain>
    </source>
</reference>
<comment type="caution">
    <text evidence="1">The sequence shown here is derived from an EMBL/GenBank/DDBJ whole genome shotgun (WGS) entry which is preliminary data.</text>
</comment>
<dbReference type="AlphaFoldDB" id="A0A7C8M2H8"/>
<proteinExistence type="predicted"/>
<keyword evidence="2" id="KW-1185">Reference proteome</keyword>